<organism evidence="3 4">
    <name type="scientific">Salmonella enterica I</name>
    <dbReference type="NCBI Taxonomy" id="59201"/>
    <lineage>
        <taxon>Bacteria</taxon>
        <taxon>Pseudomonadati</taxon>
        <taxon>Pseudomonadota</taxon>
        <taxon>Gammaproteobacteria</taxon>
        <taxon>Enterobacterales</taxon>
        <taxon>Enterobacteriaceae</taxon>
        <taxon>Salmonella</taxon>
    </lineage>
</organism>
<protein>
    <submittedName>
        <fullName evidence="3">Eaa protein</fullName>
    </submittedName>
</protein>
<evidence type="ECO:0000313" key="3">
    <source>
        <dbReference type="EMBL" id="SUH07855.1"/>
    </source>
</evidence>
<dbReference type="EMBL" id="UGXR01000001">
    <property type="protein sequence ID" value="SUH07855.1"/>
    <property type="molecule type" value="Genomic_DNA"/>
</dbReference>
<name>A0A379VMP7_SALET</name>
<reference evidence="3 4" key="1">
    <citation type="submission" date="2018-06" db="EMBL/GenBank/DDBJ databases">
        <authorList>
            <consortium name="Pathogen Informatics"/>
            <person name="Doyle S."/>
        </authorList>
    </citation>
    <scope>NUCLEOTIDE SEQUENCE [LARGE SCALE GENOMIC DNA]</scope>
    <source>
        <strain evidence="3 4">NCTC8256</strain>
    </source>
</reference>
<accession>A0A379VMP7</accession>
<sequence>MSDLAMKVLKWQSNGHVGISSATMASIALGLEKNFYHGRFDAPRDPADLRRCMMLVDEIPEIKDSFPLIAKKVKRFSPILREWDSLIALLKLELKRPDKRAPKPQNVPQNIPENIPSGKSTLTPDGWISCSERMPAQDDWVLIYSKHGEYLAGQVQGEYVELNDGTLSWLGSALHWMLLPEPPQQEVK</sequence>
<feature type="domain" description="DUF551" evidence="2">
    <location>
        <begin position="126"/>
        <end position="184"/>
    </location>
</feature>
<dbReference type="AlphaFoldDB" id="A0A379VMP7"/>
<gene>
    <name evidence="3" type="ORF">NCTC8256_01769</name>
</gene>
<evidence type="ECO:0000256" key="1">
    <source>
        <dbReference type="SAM" id="MobiDB-lite"/>
    </source>
</evidence>
<dbReference type="Proteomes" id="UP000254346">
    <property type="component" value="Unassembled WGS sequence"/>
</dbReference>
<feature type="compositionally biased region" description="Polar residues" evidence="1">
    <location>
        <begin position="106"/>
        <end position="118"/>
    </location>
</feature>
<dbReference type="Pfam" id="PF04448">
    <property type="entry name" value="DUF551"/>
    <property type="match status" value="1"/>
</dbReference>
<dbReference type="InterPro" id="IPR007539">
    <property type="entry name" value="DUF551"/>
</dbReference>
<feature type="region of interest" description="Disordered" evidence="1">
    <location>
        <begin position="99"/>
        <end position="118"/>
    </location>
</feature>
<proteinExistence type="predicted"/>
<evidence type="ECO:0000313" key="4">
    <source>
        <dbReference type="Proteomes" id="UP000254346"/>
    </source>
</evidence>
<evidence type="ECO:0000259" key="2">
    <source>
        <dbReference type="Pfam" id="PF04448"/>
    </source>
</evidence>